<reference evidence="1" key="1">
    <citation type="submission" date="2014-09" db="EMBL/GenBank/DDBJ databases">
        <authorList>
            <person name="Magalhaes I.L.F."/>
            <person name="Oliveira U."/>
            <person name="Santos F.R."/>
            <person name="Vidigal T.H.D.A."/>
            <person name="Brescovit A.D."/>
            <person name="Santos A.J."/>
        </authorList>
    </citation>
    <scope>NUCLEOTIDE SEQUENCE</scope>
    <source>
        <tissue evidence="1">Shoot tissue taken approximately 20 cm above the soil surface</tissue>
    </source>
</reference>
<organism evidence="1">
    <name type="scientific">Arundo donax</name>
    <name type="common">Giant reed</name>
    <name type="synonym">Donax arundinaceus</name>
    <dbReference type="NCBI Taxonomy" id="35708"/>
    <lineage>
        <taxon>Eukaryota</taxon>
        <taxon>Viridiplantae</taxon>
        <taxon>Streptophyta</taxon>
        <taxon>Embryophyta</taxon>
        <taxon>Tracheophyta</taxon>
        <taxon>Spermatophyta</taxon>
        <taxon>Magnoliopsida</taxon>
        <taxon>Liliopsida</taxon>
        <taxon>Poales</taxon>
        <taxon>Poaceae</taxon>
        <taxon>PACMAD clade</taxon>
        <taxon>Arundinoideae</taxon>
        <taxon>Arundineae</taxon>
        <taxon>Arundo</taxon>
    </lineage>
</organism>
<sequence>MSTNDLIERLPTTPFMSVSFAPIPSSSSSEAHHFWRQPFPCACHLHATLQRKFSSLALQEYFDVITTCLSWFIFQTFGSYTLAFAETACLVVGLDFKRNGILKQ</sequence>
<dbReference type="EMBL" id="GBRH01208696">
    <property type="protein sequence ID" value="JAD89199.1"/>
    <property type="molecule type" value="Transcribed_RNA"/>
</dbReference>
<proteinExistence type="predicted"/>
<reference evidence="1" key="2">
    <citation type="journal article" date="2015" name="Data Brief">
        <title>Shoot transcriptome of the giant reed, Arundo donax.</title>
        <authorList>
            <person name="Barrero R.A."/>
            <person name="Guerrero F.D."/>
            <person name="Moolhuijzen P."/>
            <person name="Goolsby J.A."/>
            <person name="Tidwell J."/>
            <person name="Bellgard S.E."/>
            <person name="Bellgard M.I."/>
        </authorList>
    </citation>
    <scope>NUCLEOTIDE SEQUENCE</scope>
    <source>
        <tissue evidence="1">Shoot tissue taken approximately 20 cm above the soil surface</tissue>
    </source>
</reference>
<dbReference type="AlphaFoldDB" id="A0A0A9DKV3"/>
<accession>A0A0A9DKV3</accession>
<evidence type="ECO:0000313" key="1">
    <source>
        <dbReference type="EMBL" id="JAD89199.1"/>
    </source>
</evidence>
<name>A0A0A9DKV3_ARUDO</name>
<protein>
    <submittedName>
        <fullName evidence="1">Uncharacterized protein</fullName>
    </submittedName>
</protein>